<keyword evidence="3" id="KW-0812">Transmembrane</keyword>
<feature type="transmembrane region" description="Helical" evidence="3">
    <location>
        <begin position="126"/>
        <end position="142"/>
    </location>
</feature>
<name>A0A840UQQ4_9BACT</name>
<dbReference type="InterPro" id="IPR000462">
    <property type="entry name" value="CDP-OH_P_trans"/>
</dbReference>
<evidence type="ECO:0000256" key="1">
    <source>
        <dbReference type="ARBA" id="ARBA00022679"/>
    </source>
</evidence>
<feature type="transmembrane region" description="Helical" evidence="3">
    <location>
        <begin position="148"/>
        <end position="166"/>
    </location>
</feature>
<keyword evidence="1 2" id="KW-0808">Transferase</keyword>
<evidence type="ECO:0000256" key="3">
    <source>
        <dbReference type="SAM" id="Phobius"/>
    </source>
</evidence>
<dbReference type="PROSITE" id="PS00379">
    <property type="entry name" value="CDP_ALCOHOL_P_TRANSF"/>
    <property type="match status" value="1"/>
</dbReference>
<dbReference type="InterPro" id="IPR048254">
    <property type="entry name" value="CDP_ALCOHOL_P_TRANSF_CS"/>
</dbReference>
<protein>
    <submittedName>
        <fullName evidence="4">Phosphatidylglycerophosphate synthase</fullName>
    </submittedName>
</protein>
<evidence type="ECO:0000313" key="5">
    <source>
        <dbReference type="Proteomes" id="UP000539642"/>
    </source>
</evidence>
<sequence>MLNWKRLIPNAVTAARFGFSLIFPFAAEAWWLPLILVSAVSDFLDGWLARRWRTSTWQGGIFDAVADKTFTITVFATFAVSARFPWWWLPLLLQREIVVGLVALYLASRRHWSTFREMPSRPAGKVATAGQFLLAIAVPVAPELSSCFLVPVVLLGSLAAGDYWLVFRRGLRQRKAAAGRISP</sequence>
<dbReference type="AlphaFoldDB" id="A0A840UQQ4"/>
<organism evidence="4 5">
    <name type="scientific">Desulfoprunum benzoelyticum</name>
    <dbReference type="NCBI Taxonomy" id="1506996"/>
    <lineage>
        <taxon>Bacteria</taxon>
        <taxon>Pseudomonadati</taxon>
        <taxon>Thermodesulfobacteriota</taxon>
        <taxon>Desulfobulbia</taxon>
        <taxon>Desulfobulbales</taxon>
        <taxon>Desulfobulbaceae</taxon>
        <taxon>Desulfoprunum</taxon>
    </lineage>
</organism>
<dbReference type="RefSeq" id="WP_183350559.1">
    <property type="nucleotide sequence ID" value="NZ_JACHEO010000009.1"/>
</dbReference>
<dbReference type="GO" id="GO:0008654">
    <property type="term" value="P:phospholipid biosynthetic process"/>
    <property type="evidence" value="ECO:0007669"/>
    <property type="project" value="InterPro"/>
</dbReference>
<evidence type="ECO:0000313" key="4">
    <source>
        <dbReference type="EMBL" id="MBB5348122.1"/>
    </source>
</evidence>
<dbReference type="Proteomes" id="UP000539642">
    <property type="component" value="Unassembled WGS sequence"/>
</dbReference>
<keyword evidence="3" id="KW-1133">Transmembrane helix</keyword>
<dbReference type="Gene3D" id="1.20.120.1760">
    <property type="match status" value="1"/>
</dbReference>
<dbReference type="GO" id="GO:0016780">
    <property type="term" value="F:phosphotransferase activity, for other substituted phosphate groups"/>
    <property type="evidence" value="ECO:0007669"/>
    <property type="project" value="InterPro"/>
</dbReference>
<feature type="transmembrane region" description="Helical" evidence="3">
    <location>
        <begin position="86"/>
        <end position="106"/>
    </location>
</feature>
<dbReference type="InterPro" id="IPR043130">
    <property type="entry name" value="CDP-OH_PTrfase_TM_dom"/>
</dbReference>
<dbReference type="Pfam" id="PF01066">
    <property type="entry name" value="CDP-OH_P_transf"/>
    <property type="match status" value="1"/>
</dbReference>
<comment type="caution">
    <text evidence="4">The sequence shown here is derived from an EMBL/GenBank/DDBJ whole genome shotgun (WGS) entry which is preliminary data.</text>
</comment>
<reference evidence="4 5" key="1">
    <citation type="submission" date="2020-08" db="EMBL/GenBank/DDBJ databases">
        <title>Genomic Encyclopedia of Type Strains, Phase IV (KMG-IV): sequencing the most valuable type-strain genomes for metagenomic binning, comparative biology and taxonomic classification.</title>
        <authorList>
            <person name="Goeker M."/>
        </authorList>
    </citation>
    <scope>NUCLEOTIDE SEQUENCE [LARGE SCALE GENOMIC DNA]</scope>
    <source>
        <strain evidence="4 5">DSM 28570</strain>
    </source>
</reference>
<keyword evidence="3" id="KW-0472">Membrane</keyword>
<gene>
    <name evidence="4" type="ORF">HNQ81_001853</name>
</gene>
<dbReference type="GO" id="GO:0016020">
    <property type="term" value="C:membrane"/>
    <property type="evidence" value="ECO:0007669"/>
    <property type="project" value="InterPro"/>
</dbReference>
<comment type="similarity">
    <text evidence="2">Belongs to the CDP-alcohol phosphatidyltransferase class-I family.</text>
</comment>
<dbReference type="EMBL" id="JACHEO010000009">
    <property type="protein sequence ID" value="MBB5348122.1"/>
    <property type="molecule type" value="Genomic_DNA"/>
</dbReference>
<keyword evidence="5" id="KW-1185">Reference proteome</keyword>
<proteinExistence type="inferred from homology"/>
<accession>A0A840UQQ4</accession>
<evidence type="ECO:0000256" key="2">
    <source>
        <dbReference type="RuleBase" id="RU003750"/>
    </source>
</evidence>